<accession>A0AAD6MRD2</accession>
<sequence length="112" mass="13518">MKRIFGYRKAVFRYLGPAERARVVPIYDRWNYLDTRELARNKTGLVAAERQFLKDIAELFTPYYQCLAQCVNRLRRLVFPMHSPWEREDRELYSKMRQALEDAQEELTRQGV</sequence>
<keyword evidence="2" id="KW-1185">Reference proteome</keyword>
<protein>
    <submittedName>
        <fullName evidence="1">Uncharacterized protein</fullName>
    </submittedName>
</protein>
<evidence type="ECO:0000313" key="1">
    <source>
        <dbReference type="EMBL" id="KAJ5708965.1"/>
    </source>
</evidence>
<gene>
    <name evidence="1" type="ORF">N7493_010299</name>
</gene>
<dbReference type="Proteomes" id="UP001215712">
    <property type="component" value="Unassembled WGS sequence"/>
</dbReference>
<reference evidence="1" key="2">
    <citation type="submission" date="2023-01" db="EMBL/GenBank/DDBJ databases">
        <authorList>
            <person name="Petersen C."/>
        </authorList>
    </citation>
    <scope>NUCLEOTIDE SEQUENCE</scope>
    <source>
        <strain evidence="1">IBT 17514</strain>
    </source>
</reference>
<reference evidence="1" key="1">
    <citation type="journal article" date="2023" name="IMA Fungus">
        <title>Comparative genomic study of the Penicillium genus elucidates a diverse pangenome and 15 lateral gene transfer events.</title>
        <authorList>
            <person name="Petersen C."/>
            <person name="Sorensen T."/>
            <person name="Nielsen M.R."/>
            <person name="Sondergaard T.E."/>
            <person name="Sorensen J.L."/>
            <person name="Fitzpatrick D.A."/>
            <person name="Frisvad J.C."/>
            <person name="Nielsen K.L."/>
        </authorList>
    </citation>
    <scope>NUCLEOTIDE SEQUENCE</scope>
    <source>
        <strain evidence="1">IBT 17514</strain>
    </source>
</reference>
<name>A0AAD6MRD2_9EURO</name>
<dbReference type="AlphaFoldDB" id="A0AAD6MRD2"/>
<organism evidence="1 2">
    <name type="scientific">Penicillium malachiteum</name>
    <dbReference type="NCBI Taxonomy" id="1324776"/>
    <lineage>
        <taxon>Eukaryota</taxon>
        <taxon>Fungi</taxon>
        <taxon>Dikarya</taxon>
        <taxon>Ascomycota</taxon>
        <taxon>Pezizomycotina</taxon>
        <taxon>Eurotiomycetes</taxon>
        <taxon>Eurotiomycetidae</taxon>
        <taxon>Eurotiales</taxon>
        <taxon>Aspergillaceae</taxon>
        <taxon>Penicillium</taxon>
    </lineage>
</organism>
<dbReference type="EMBL" id="JAQJAN010000019">
    <property type="protein sequence ID" value="KAJ5708965.1"/>
    <property type="molecule type" value="Genomic_DNA"/>
</dbReference>
<comment type="caution">
    <text evidence="1">The sequence shown here is derived from an EMBL/GenBank/DDBJ whole genome shotgun (WGS) entry which is preliminary data.</text>
</comment>
<evidence type="ECO:0000313" key="2">
    <source>
        <dbReference type="Proteomes" id="UP001215712"/>
    </source>
</evidence>
<proteinExistence type="predicted"/>